<dbReference type="InterPro" id="IPR051549">
    <property type="entry name" value="PEP_Utilizing_Enz"/>
</dbReference>
<keyword evidence="2" id="KW-0670">Pyruvate</keyword>
<proteinExistence type="predicted"/>
<dbReference type="InterPro" id="IPR036637">
    <property type="entry name" value="Phosphohistidine_dom_sf"/>
</dbReference>
<accession>N1V014</accession>
<organism evidence="2 3">
    <name type="scientific">Arthrobacter crystallopoietes BAB-32</name>
    <dbReference type="NCBI Taxonomy" id="1246476"/>
    <lineage>
        <taxon>Bacteria</taxon>
        <taxon>Bacillati</taxon>
        <taxon>Actinomycetota</taxon>
        <taxon>Actinomycetes</taxon>
        <taxon>Micrococcales</taxon>
        <taxon>Micrococcaceae</taxon>
        <taxon>Crystallibacter</taxon>
    </lineage>
</organism>
<dbReference type="RefSeq" id="WP_005270820.1">
    <property type="nucleotide sequence ID" value="NZ_ANPE02000181.1"/>
</dbReference>
<dbReference type="Pfam" id="PF00391">
    <property type="entry name" value="PEP-utilizers"/>
    <property type="match status" value="1"/>
</dbReference>
<reference evidence="2 3" key="1">
    <citation type="journal article" date="2013" name="Genome Announc.">
        <title>Draft Genome Sequence of Arthrobacter crystallopoietes Strain BAB-32, Revealing Genes for Bioremediation.</title>
        <authorList>
            <person name="Joshi M.N."/>
            <person name="Pandit A.S."/>
            <person name="Sharma A."/>
            <person name="Pandya R.V."/>
            <person name="Desai S.M."/>
            <person name="Saxena A.K."/>
            <person name="Bagatharia S.B."/>
        </authorList>
    </citation>
    <scope>NUCLEOTIDE SEQUENCE [LARGE SCALE GENOMIC DNA]</scope>
    <source>
        <strain evidence="2 3">BAB-32</strain>
    </source>
</reference>
<dbReference type="AlphaFoldDB" id="N1V014"/>
<dbReference type="PANTHER" id="PTHR43615:SF1">
    <property type="entry name" value="PPDK_N DOMAIN-CONTAINING PROTEIN"/>
    <property type="match status" value="1"/>
</dbReference>
<gene>
    <name evidence="2" type="ORF">D477_015224</name>
</gene>
<evidence type="ECO:0000259" key="1">
    <source>
        <dbReference type="Pfam" id="PF00391"/>
    </source>
</evidence>
<dbReference type="GO" id="GO:0016772">
    <property type="term" value="F:transferase activity, transferring phosphorus-containing groups"/>
    <property type="evidence" value="ECO:0007669"/>
    <property type="project" value="InterPro"/>
</dbReference>
<comment type="caution">
    <text evidence="2">The sequence shown here is derived from an EMBL/GenBank/DDBJ whole genome shotgun (WGS) entry which is preliminary data.</text>
</comment>
<dbReference type="EMBL" id="ANPE02000181">
    <property type="protein sequence ID" value="EMY33364.1"/>
    <property type="molecule type" value="Genomic_DNA"/>
</dbReference>
<protein>
    <submittedName>
        <fullName evidence="2">Phosphoenolpyruvate synthase</fullName>
    </submittedName>
</protein>
<feature type="domain" description="PEP-utilising enzyme mobile" evidence="1">
    <location>
        <begin position="163"/>
        <end position="233"/>
    </location>
</feature>
<dbReference type="PANTHER" id="PTHR43615">
    <property type="entry name" value="PHOSPHOENOLPYRUVATE SYNTHASE-RELATED"/>
    <property type="match status" value="1"/>
</dbReference>
<dbReference type="SUPFAM" id="SSF52009">
    <property type="entry name" value="Phosphohistidine domain"/>
    <property type="match status" value="1"/>
</dbReference>
<dbReference type="InterPro" id="IPR008279">
    <property type="entry name" value="PEP-util_enz_mobile_dom"/>
</dbReference>
<dbReference type="Gene3D" id="3.50.30.10">
    <property type="entry name" value="Phosphohistidine domain"/>
    <property type="match status" value="1"/>
</dbReference>
<keyword evidence="3" id="KW-1185">Reference proteome</keyword>
<name>N1V014_9MICC</name>
<sequence length="245" mass="26101">ALARLLRHPALRLAPLRRALLQAVDDAKRGMAFREDTHFYATMVLPPLRRAYAGLGRRLTAAGVLAEPAEVYHLRFEELADLTGQYDGGALPAAVVERYRALVRARAAKRRELQAVPLLDPAVLFAHHRTAPGALVSGTGASRGQAAGPVRVIRGPDEFGLLRSGEILVCPYTNPAWTPLFQRAAAVVVDYGGLGSHAAIVAREYGIPAVMGTGNGTRVLHDGRQVLVDGNRGVVTAADPALSLS</sequence>
<evidence type="ECO:0000313" key="3">
    <source>
        <dbReference type="Proteomes" id="UP000010729"/>
    </source>
</evidence>
<dbReference type="Proteomes" id="UP000010729">
    <property type="component" value="Unassembled WGS sequence"/>
</dbReference>
<feature type="non-terminal residue" evidence="2">
    <location>
        <position position="1"/>
    </location>
</feature>
<evidence type="ECO:0000313" key="2">
    <source>
        <dbReference type="EMBL" id="EMY33364.1"/>
    </source>
</evidence>